<gene>
    <name evidence="3" type="ORF">F5891DRAFT_1212726</name>
</gene>
<evidence type="ECO:0000313" key="3">
    <source>
        <dbReference type="EMBL" id="KAG1890644.1"/>
    </source>
</evidence>
<accession>A0AAD4HEA7</accession>
<dbReference type="GO" id="GO:0140662">
    <property type="term" value="F:ATP-dependent protein folding chaperone"/>
    <property type="evidence" value="ECO:0007669"/>
    <property type="project" value="InterPro"/>
</dbReference>
<dbReference type="SUPFAM" id="SSF100920">
    <property type="entry name" value="Heat shock protein 70kD (HSP70), peptide-binding domain"/>
    <property type="match status" value="1"/>
</dbReference>
<dbReference type="AlphaFoldDB" id="A0AAD4HEA7"/>
<organism evidence="3 4">
    <name type="scientific">Suillus fuscotomentosus</name>
    <dbReference type="NCBI Taxonomy" id="1912939"/>
    <lineage>
        <taxon>Eukaryota</taxon>
        <taxon>Fungi</taxon>
        <taxon>Dikarya</taxon>
        <taxon>Basidiomycota</taxon>
        <taxon>Agaricomycotina</taxon>
        <taxon>Agaricomycetes</taxon>
        <taxon>Agaricomycetidae</taxon>
        <taxon>Boletales</taxon>
        <taxon>Suillineae</taxon>
        <taxon>Suillaceae</taxon>
        <taxon>Suillus</taxon>
    </lineage>
</organism>
<dbReference type="GeneID" id="64663533"/>
<dbReference type="InterPro" id="IPR029047">
    <property type="entry name" value="HSP70_peptide-bd_sf"/>
</dbReference>
<protein>
    <submittedName>
        <fullName evidence="3">Heat-shock protein 70b</fullName>
    </submittedName>
</protein>
<evidence type="ECO:0000256" key="2">
    <source>
        <dbReference type="ARBA" id="ARBA00022840"/>
    </source>
</evidence>
<keyword evidence="1" id="KW-0547">Nucleotide-binding</keyword>
<keyword evidence="4" id="KW-1185">Reference proteome</keyword>
<reference evidence="3" key="1">
    <citation type="journal article" date="2020" name="New Phytol.">
        <title>Comparative genomics reveals dynamic genome evolution in host specialist ectomycorrhizal fungi.</title>
        <authorList>
            <person name="Lofgren L.A."/>
            <person name="Nguyen N.H."/>
            <person name="Vilgalys R."/>
            <person name="Ruytinx J."/>
            <person name="Liao H.L."/>
            <person name="Branco S."/>
            <person name="Kuo A."/>
            <person name="LaButti K."/>
            <person name="Lipzen A."/>
            <person name="Andreopoulos W."/>
            <person name="Pangilinan J."/>
            <person name="Riley R."/>
            <person name="Hundley H."/>
            <person name="Na H."/>
            <person name="Barry K."/>
            <person name="Grigoriev I.V."/>
            <person name="Stajich J.E."/>
            <person name="Kennedy P.G."/>
        </authorList>
    </citation>
    <scope>NUCLEOTIDE SEQUENCE</scope>
    <source>
        <strain evidence="3">FC203</strain>
    </source>
</reference>
<dbReference type="InterPro" id="IPR013126">
    <property type="entry name" value="Hsp_70_fam"/>
</dbReference>
<evidence type="ECO:0000313" key="4">
    <source>
        <dbReference type="Proteomes" id="UP001195769"/>
    </source>
</evidence>
<dbReference type="SUPFAM" id="SSF53067">
    <property type="entry name" value="Actin-like ATPase domain"/>
    <property type="match status" value="1"/>
</dbReference>
<dbReference type="Gene3D" id="3.90.640.10">
    <property type="entry name" value="Actin, Chain A, domain 4"/>
    <property type="match status" value="1"/>
</dbReference>
<dbReference type="Proteomes" id="UP001195769">
    <property type="component" value="Unassembled WGS sequence"/>
</dbReference>
<name>A0AAD4HEA7_9AGAM</name>
<dbReference type="PANTHER" id="PTHR19375">
    <property type="entry name" value="HEAT SHOCK PROTEIN 70KDA"/>
    <property type="match status" value="1"/>
</dbReference>
<proteinExistence type="predicted"/>
<evidence type="ECO:0000256" key="1">
    <source>
        <dbReference type="ARBA" id="ARBA00022741"/>
    </source>
</evidence>
<dbReference type="EMBL" id="JABBWK010000135">
    <property type="protein sequence ID" value="KAG1890644.1"/>
    <property type="molecule type" value="Genomic_DNA"/>
</dbReference>
<keyword evidence="2" id="KW-0067">ATP-binding</keyword>
<dbReference type="InterPro" id="IPR043129">
    <property type="entry name" value="ATPase_NBD"/>
</dbReference>
<sequence>MISLQRSSTTLHKKDLSSNPRALRRLQTTCKRAKHTLSSATQTAIEIDCSPQSCPFRGAVRGPVPQHARACRRSSGTPKIDKANVHEIVLIGGSMYIPHIVKLAAILFGDTSKKTQDLLLLDVIPLSLGIETASGDMTALIKCNTTFPTDHIRLGADEDKQD</sequence>
<dbReference type="Gene3D" id="3.30.420.40">
    <property type="match status" value="1"/>
</dbReference>
<dbReference type="Pfam" id="PF00012">
    <property type="entry name" value="HSP70"/>
    <property type="match status" value="1"/>
</dbReference>
<dbReference type="Gene3D" id="2.60.34.10">
    <property type="entry name" value="Substrate Binding Domain Of DNAk, Chain A, domain 1"/>
    <property type="match status" value="1"/>
</dbReference>
<dbReference type="RefSeq" id="XP_041217910.1">
    <property type="nucleotide sequence ID" value="XM_041369235.1"/>
</dbReference>
<dbReference type="GO" id="GO:0005524">
    <property type="term" value="F:ATP binding"/>
    <property type="evidence" value="ECO:0007669"/>
    <property type="project" value="UniProtKB-KW"/>
</dbReference>
<comment type="caution">
    <text evidence="3">The sequence shown here is derived from an EMBL/GenBank/DDBJ whole genome shotgun (WGS) entry which is preliminary data.</text>
</comment>